<dbReference type="PANTHER" id="PTHR42643">
    <property type="entry name" value="IONOTROPIC RECEPTOR 20A-RELATED"/>
    <property type="match status" value="1"/>
</dbReference>
<evidence type="ECO:0000256" key="10">
    <source>
        <dbReference type="ARBA" id="ARBA00023180"/>
    </source>
</evidence>
<dbReference type="Gene3D" id="3.40.190.10">
    <property type="entry name" value="Periplasmic binding protein-like II"/>
    <property type="match status" value="1"/>
</dbReference>
<comment type="similarity">
    <text evidence="2">Belongs to the glutamate-gated ion channel (TC 1.A.10.1) family.</text>
</comment>
<proteinExistence type="inferred from homology"/>
<dbReference type="InterPro" id="IPR001320">
    <property type="entry name" value="Iontro_rcpt_C"/>
</dbReference>
<dbReference type="GO" id="GO:0050906">
    <property type="term" value="P:detection of stimulus involved in sensory perception"/>
    <property type="evidence" value="ECO:0007669"/>
    <property type="project" value="UniProtKB-ARBA"/>
</dbReference>
<dbReference type="AlphaFoldDB" id="A0A067RIP1"/>
<keyword evidence="10" id="KW-0325">Glycoprotein</keyword>
<dbReference type="GO" id="GO:0005886">
    <property type="term" value="C:plasma membrane"/>
    <property type="evidence" value="ECO:0007669"/>
    <property type="project" value="UniProtKB-SubCell"/>
</dbReference>
<keyword evidence="7" id="KW-0406">Ion transport</keyword>
<gene>
    <name evidence="17" type="ORF">L798_14764</name>
</gene>
<feature type="transmembrane region" description="Helical" evidence="13">
    <location>
        <begin position="570"/>
        <end position="590"/>
    </location>
</feature>
<keyword evidence="3" id="KW-0813">Transport</keyword>
<keyword evidence="9" id="KW-0675">Receptor</keyword>
<evidence type="ECO:0000256" key="6">
    <source>
        <dbReference type="ARBA" id="ARBA00022989"/>
    </source>
</evidence>
<dbReference type="InterPro" id="IPR019594">
    <property type="entry name" value="Glu/Gly-bd"/>
</dbReference>
<dbReference type="OMA" id="IDMAYIN"/>
<feature type="chain" id="PRO_5001645204" description="Ionotropic glutamate receptor C-terminal domain-containing protein" evidence="14">
    <location>
        <begin position="19"/>
        <end position="653"/>
    </location>
</feature>
<keyword evidence="14" id="KW-0732">Signal</keyword>
<evidence type="ECO:0000256" key="13">
    <source>
        <dbReference type="SAM" id="Phobius"/>
    </source>
</evidence>
<evidence type="ECO:0000313" key="18">
    <source>
        <dbReference type="Proteomes" id="UP000027135"/>
    </source>
</evidence>
<feature type="domain" description="Ionotropic glutamate receptor L-glutamate and glycine-binding" evidence="16">
    <location>
        <begin position="211"/>
        <end position="315"/>
    </location>
</feature>
<evidence type="ECO:0000256" key="2">
    <source>
        <dbReference type="ARBA" id="ARBA00008685"/>
    </source>
</evidence>
<name>A0A067RIP1_ZOONE</name>
<dbReference type="InParanoid" id="A0A067RIP1"/>
<accession>A0A067RIP1</accession>
<dbReference type="Gene3D" id="1.10.287.70">
    <property type="match status" value="1"/>
</dbReference>
<evidence type="ECO:0000256" key="7">
    <source>
        <dbReference type="ARBA" id="ARBA00023065"/>
    </source>
</evidence>
<evidence type="ECO:0000256" key="5">
    <source>
        <dbReference type="ARBA" id="ARBA00022692"/>
    </source>
</evidence>
<evidence type="ECO:0000256" key="1">
    <source>
        <dbReference type="ARBA" id="ARBA00004651"/>
    </source>
</evidence>
<evidence type="ECO:0000256" key="8">
    <source>
        <dbReference type="ARBA" id="ARBA00023136"/>
    </source>
</evidence>
<dbReference type="Pfam" id="PF00060">
    <property type="entry name" value="Lig_chan"/>
    <property type="match status" value="1"/>
</dbReference>
<evidence type="ECO:0008006" key="19">
    <source>
        <dbReference type="Google" id="ProtNLM"/>
    </source>
</evidence>
<evidence type="ECO:0000259" key="16">
    <source>
        <dbReference type="Pfam" id="PF10613"/>
    </source>
</evidence>
<keyword evidence="18" id="KW-1185">Reference proteome</keyword>
<keyword evidence="4" id="KW-1003">Cell membrane</keyword>
<evidence type="ECO:0000256" key="9">
    <source>
        <dbReference type="ARBA" id="ARBA00023170"/>
    </source>
</evidence>
<dbReference type="eggNOG" id="KOG1052">
    <property type="taxonomic scope" value="Eukaryota"/>
</dbReference>
<comment type="subcellular location">
    <subcellularLocation>
        <location evidence="1">Cell membrane</location>
        <topology evidence="1">Multi-pass membrane protein</topology>
    </subcellularLocation>
</comment>
<dbReference type="Proteomes" id="UP000027135">
    <property type="component" value="Unassembled WGS sequence"/>
</dbReference>
<evidence type="ECO:0000256" key="3">
    <source>
        <dbReference type="ARBA" id="ARBA00022448"/>
    </source>
</evidence>
<keyword evidence="12" id="KW-0407">Ion channel</keyword>
<dbReference type="InterPro" id="IPR052192">
    <property type="entry name" value="Insect_Ionotropic_Sensory_Rcpt"/>
</dbReference>
<feature type="transmembrane region" description="Helical" evidence="13">
    <location>
        <begin position="404"/>
        <end position="424"/>
    </location>
</feature>
<organism evidence="17 18">
    <name type="scientific">Zootermopsis nevadensis</name>
    <name type="common">Dampwood termite</name>
    <dbReference type="NCBI Taxonomy" id="136037"/>
    <lineage>
        <taxon>Eukaryota</taxon>
        <taxon>Metazoa</taxon>
        <taxon>Ecdysozoa</taxon>
        <taxon>Arthropoda</taxon>
        <taxon>Hexapoda</taxon>
        <taxon>Insecta</taxon>
        <taxon>Pterygota</taxon>
        <taxon>Neoptera</taxon>
        <taxon>Polyneoptera</taxon>
        <taxon>Dictyoptera</taxon>
        <taxon>Blattodea</taxon>
        <taxon>Blattoidea</taxon>
        <taxon>Termitoidae</taxon>
        <taxon>Termopsidae</taxon>
        <taxon>Zootermopsis</taxon>
    </lineage>
</organism>
<keyword evidence="8 13" id="KW-0472">Membrane</keyword>
<feature type="domain" description="Ionotropic glutamate receptor C-terminal" evidence="15">
    <location>
        <begin position="331"/>
        <end position="480"/>
    </location>
</feature>
<protein>
    <recommendedName>
        <fullName evidence="19">Ionotropic glutamate receptor C-terminal domain-containing protein</fullName>
    </recommendedName>
</protein>
<dbReference type="Pfam" id="PF10613">
    <property type="entry name" value="Lig_chan-Glu_bd"/>
    <property type="match status" value="1"/>
</dbReference>
<evidence type="ECO:0000256" key="4">
    <source>
        <dbReference type="ARBA" id="ARBA00022475"/>
    </source>
</evidence>
<sequence length="653" mass="73868">MAILSYSMMLMIAVPCCGKREVQIPATTAANVISSLKNYFLSGCVFLLSTKHQTEMRPSSVKLGRLLSDKRILATEVSLQSFNHTLPEYRCCSNHPLNVILSGDTQAKSSVRRLSDTTSLTGPTWLLLLDNTSSPKEFLGDSNIPFDCEFLVAQQNAGGLVMLTEVYKIATERPLLYHDFGYWLSETTFRFPSTDFYFRRSSLQGLSISTATIENPPITVLERTDGQIKFSGYFGKVWRVLEKRMEFRTNFSFPADGGRGSVMKNGTATGMIRMIQDNQVHVAVDAFGMSGIRATAVDFTVPLLSTRYCVIVKSPDSLKLQWDNFLAPFSVMLWVAMMATVIVIAIHYTLLYYLGQRYGNQEADEIKFYTFSDSLLLVLGIFCQQGHDTTPRSYSCRFVCISMYIIAVMIFGTYSATFISFLTVHENRLPYTDLESLFSKHAQNYISEPSRQFLDKTYGESYQDNVQPSVLDGMHKVCNSKYSFLMSMDTALAFKNKVNCTVVPLPRETSLYIPQGFAIAKRSPYLGLFNYNLNKLRSNGVLYKHRVYDSMRRTFSKENAAWTRVRLEEVAPIIGFLLAGIVASSVVLLLEKVITTNMFLQQQNVFCCIAAVRYVDGGHSFHPKNSQINFLRPVGHNIRVRRAPQHQRLREVV</sequence>
<reference evidence="17 18" key="1">
    <citation type="journal article" date="2014" name="Nat. Commun.">
        <title>Molecular traces of alternative social organization in a termite genome.</title>
        <authorList>
            <person name="Terrapon N."/>
            <person name="Li C."/>
            <person name="Robertson H.M."/>
            <person name="Ji L."/>
            <person name="Meng X."/>
            <person name="Booth W."/>
            <person name="Chen Z."/>
            <person name="Childers C.P."/>
            <person name="Glastad K.M."/>
            <person name="Gokhale K."/>
            <person name="Gowin J."/>
            <person name="Gronenberg W."/>
            <person name="Hermansen R.A."/>
            <person name="Hu H."/>
            <person name="Hunt B.G."/>
            <person name="Huylmans A.K."/>
            <person name="Khalil S.M."/>
            <person name="Mitchell R.D."/>
            <person name="Munoz-Torres M.C."/>
            <person name="Mustard J.A."/>
            <person name="Pan H."/>
            <person name="Reese J.T."/>
            <person name="Scharf M.E."/>
            <person name="Sun F."/>
            <person name="Vogel H."/>
            <person name="Xiao J."/>
            <person name="Yang W."/>
            <person name="Yang Z."/>
            <person name="Yang Z."/>
            <person name="Zhou J."/>
            <person name="Zhu J."/>
            <person name="Brent C.S."/>
            <person name="Elsik C.G."/>
            <person name="Goodisman M.A."/>
            <person name="Liberles D.A."/>
            <person name="Roe R.M."/>
            <person name="Vargo E.L."/>
            <person name="Vilcinskas A."/>
            <person name="Wang J."/>
            <person name="Bornberg-Bauer E."/>
            <person name="Korb J."/>
            <person name="Zhang G."/>
            <person name="Liebig J."/>
        </authorList>
    </citation>
    <scope>NUCLEOTIDE SEQUENCE [LARGE SCALE GENOMIC DNA]</scope>
    <source>
        <tissue evidence="17">Whole organism</tissue>
    </source>
</reference>
<dbReference type="EMBL" id="KK852482">
    <property type="protein sequence ID" value="KDR22908.1"/>
    <property type="molecule type" value="Genomic_DNA"/>
</dbReference>
<dbReference type="GO" id="GO:0015276">
    <property type="term" value="F:ligand-gated monoatomic ion channel activity"/>
    <property type="evidence" value="ECO:0007669"/>
    <property type="project" value="InterPro"/>
</dbReference>
<evidence type="ECO:0000313" key="17">
    <source>
        <dbReference type="EMBL" id="KDR22908.1"/>
    </source>
</evidence>
<evidence type="ECO:0000256" key="11">
    <source>
        <dbReference type="ARBA" id="ARBA00023286"/>
    </source>
</evidence>
<keyword evidence="11" id="KW-1071">Ligand-gated ion channel</keyword>
<dbReference type="FunCoup" id="A0A067RIP1">
    <property type="interactions" value="58"/>
</dbReference>
<evidence type="ECO:0000259" key="15">
    <source>
        <dbReference type="Pfam" id="PF00060"/>
    </source>
</evidence>
<feature type="transmembrane region" description="Helical" evidence="13">
    <location>
        <begin position="331"/>
        <end position="354"/>
    </location>
</feature>
<evidence type="ECO:0000256" key="14">
    <source>
        <dbReference type="SAM" id="SignalP"/>
    </source>
</evidence>
<feature type="signal peptide" evidence="14">
    <location>
        <begin position="1"/>
        <end position="18"/>
    </location>
</feature>
<dbReference type="PANTHER" id="PTHR42643:SF30">
    <property type="entry name" value="IONOTROPIC RECEPTOR 40A-RELATED"/>
    <property type="match status" value="1"/>
</dbReference>
<evidence type="ECO:0000256" key="12">
    <source>
        <dbReference type="ARBA" id="ARBA00023303"/>
    </source>
</evidence>
<dbReference type="SUPFAM" id="SSF53850">
    <property type="entry name" value="Periplasmic binding protein-like II"/>
    <property type="match status" value="1"/>
</dbReference>
<keyword evidence="6 13" id="KW-1133">Transmembrane helix</keyword>
<keyword evidence="5 13" id="KW-0812">Transmembrane</keyword>